<proteinExistence type="predicted"/>
<gene>
    <name evidence="1" type="ORF">IPJ27_09495</name>
</gene>
<dbReference type="EMBL" id="JADJMH010000006">
    <property type="protein sequence ID" value="MBK7674970.1"/>
    <property type="molecule type" value="Genomic_DNA"/>
</dbReference>
<organism evidence="1 2">
    <name type="scientific">Candidatus Accumulibacter proximus</name>
    <dbReference type="NCBI Taxonomy" id="2954385"/>
    <lineage>
        <taxon>Bacteria</taxon>
        <taxon>Pseudomonadati</taxon>
        <taxon>Pseudomonadota</taxon>
        <taxon>Betaproteobacteria</taxon>
        <taxon>Candidatus Accumulibacter</taxon>
    </lineage>
</organism>
<evidence type="ECO:0008006" key="3">
    <source>
        <dbReference type="Google" id="ProtNLM"/>
    </source>
</evidence>
<dbReference type="InterPro" id="IPR014262">
    <property type="entry name" value="HAF_rpt"/>
</dbReference>
<protein>
    <recommendedName>
        <fullName evidence="3">HAF repeat-containing protein</fullName>
    </recommendedName>
</protein>
<evidence type="ECO:0000313" key="2">
    <source>
        <dbReference type="Proteomes" id="UP000697998"/>
    </source>
</evidence>
<accession>A0A935Q0Y3</accession>
<evidence type="ECO:0000313" key="1">
    <source>
        <dbReference type="EMBL" id="MBK7674970.1"/>
    </source>
</evidence>
<reference evidence="1 2" key="1">
    <citation type="submission" date="2020-10" db="EMBL/GenBank/DDBJ databases">
        <title>Connecting structure to function with the recovery of over 1000 high-quality activated sludge metagenome-assembled genomes encoding full-length rRNA genes using long-read sequencing.</title>
        <authorList>
            <person name="Singleton C.M."/>
            <person name="Petriglieri F."/>
            <person name="Kristensen J.M."/>
            <person name="Kirkegaard R.H."/>
            <person name="Michaelsen T.Y."/>
            <person name="Andersen M.H."/>
            <person name="Karst S.M."/>
            <person name="Dueholm M.S."/>
            <person name="Nielsen P.H."/>
            <person name="Albertsen M."/>
        </authorList>
    </citation>
    <scope>NUCLEOTIDE SEQUENCE [LARGE SCALE GENOMIC DNA]</scope>
    <source>
        <strain evidence="1">EsbW_18-Q3-R4-48_BATAC.285</strain>
    </source>
</reference>
<comment type="caution">
    <text evidence="1">The sequence shown here is derived from an EMBL/GenBank/DDBJ whole genome shotgun (WGS) entry which is preliminary data.</text>
</comment>
<dbReference type="NCBIfam" id="TIGR02913">
    <property type="entry name" value="HAF_rpt"/>
    <property type="match status" value="1"/>
</dbReference>
<name>A0A935Q0Y3_9PROT</name>
<sequence length="389" mass="40658">MDVPELRGVADDGSIAVGSFLMNAQRYGFYSIASRVTALEGYIPNAFPWHVDAWAVTPDGSSIVGEVNSRAAVWRRSGSGYAVPLDISNGIASVAKAVSANGSVVVGWAANVSNWQEASVWTWDGSRYAQVFIGILPGGRSSIGNGVSGDGKVVVGESTYFNSGPELRTQAFRWAGGKMEGLGFIGNDRLSYAMGISRDGNVIVGSSVSDAMGHDPKAFRWTRSSGMQTVEQWLADNGVAVNGQITATAHATNSDGSVVVGVTRQDEAFIARFDSGLLVLNAALSASLGSPGGVTQVLLSGSETLLNGAHSLPLSYRTPKGQATVWGAGDYGWYNQNSVDGNVWLGEIGGGYNFGPVQLNLSVGYSENRQDLAQGGNVKAGATTCSVRR</sequence>
<dbReference type="Proteomes" id="UP000697998">
    <property type="component" value="Unassembled WGS sequence"/>
</dbReference>
<dbReference type="AlphaFoldDB" id="A0A935Q0Y3"/>